<dbReference type="RefSeq" id="WP_134572959.1">
    <property type="nucleotide sequence ID" value="NZ_SOGT01000012.1"/>
</dbReference>
<accession>A0A4V3IP25</accession>
<keyword evidence="3" id="KW-1185">Reference proteome</keyword>
<sequence length="247" mass="27470">MDRSIESRVNHEVENWLRWITQWRPATHRGRARLCRQCFGSPIIASAGLAVDVPHVVQHALSMRMKIVIDASVDEYTELNLPRLAHELNLSERRESAQAYRPAEGLDPEFRGLDLDPQPAADAPYLFTFSELADQQLPAGQSPPPPVAESDSAKSDSAEHEHEHEHSAPAPSDPLPPLSPAEKQALKAEMQLADEFATRVGLRVCAQLTQRRPRLLTAIAQFVEPQVQALLVDLGSTLDSPLWPRNP</sequence>
<reference evidence="2 3" key="1">
    <citation type="submission" date="2019-03" db="EMBL/GenBank/DDBJ databases">
        <title>Genomics of glacier-inhabiting Cryobacterium strains.</title>
        <authorList>
            <person name="Liu Q."/>
            <person name="Xin Y.-H."/>
        </authorList>
    </citation>
    <scope>NUCLEOTIDE SEQUENCE [LARGE SCALE GENOMIC DNA]</scope>
    <source>
        <strain evidence="2 3">TMT1-1</strain>
    </source>
</reference>
<evidence type="ECO:0000313" key="3">
    <source>
        <dbReference type="Proteomes" id="UP000298424"/>
    </source>
</evidence>
<dbReference type="EMBL" id="SOGT01000012">
    <property type="protein sequence ID" value="TFD25467.1"/>
    <property type="molecule type" value="Genomic_DNA"/>
</dbReference>
<feature type="compositionally biased region" description="Basic and acidic residues" evidence="1">
    <location>
        <begin position="151"/>
        <end position="167"/>
    </location>
</feature>
<name>A0A4V3IP25_9MICO</name>
<feature type="region of interest" description="Disordered" evidence="1">
    <location>
        <begin position="136"/>
        <end position="180"/>
    </location>
</feature>
<protein>
    <submittedName>
        <fullName evidence="2">Spermidine/putrescine ABC transporter substrate-binding protein</fullName>
    </submittedName>
</protein>
<evidence type="ECO:0000313" key="2">
    <source>
        <dbReference type="EMBL" id="TFD25467.1"/>
    </source>
</evidence>
<organism evidence="2 3">
    <name type="scientific">Cryobacterium lyxosi</name>
    <dbReference type="NCBI Taxonomy" id="1259228"/>
    <lineage>
        <taxon>Bacteria</taxon>
        <taxon>Bacillati</taxon>
        <taxon>Actinomycetota</taxon>
        <taxon>Actinomycetes</taxon>
        <taxon>Micrococcales</taxon>
        <taxon>Microbacteriaceae</taxon>
        <taxon>Cryobacterium</taxon>
    </lineage>
</organism>
<feature type="region of interest" description="Disordered" evidence="1">
    <location>
        <begin position="95"/>
        <end position="117"/>
    </location>
</feature>
<comment type="caution">
    <text evidence="2">The sequence shown here is derived from an EMBL/GenBank/DDBJ whole genome shotgun (WGS) entry which is preliminary data.</text>
</comment>
<dbReference type="OrthoDB" id="4988283at2"/>
<gene>
    <name evidence="2" type="ORF">E3T27_12065</name>
</gene>
<evidence type="ECO:0000256" key="1">
    <source>
        <dbReference type="SAM" id="MobiDB-lite"/>
    </source>
</evidence>
<dbReference type="Proteomes" id="UP000298424">
    <property type="component" value="Unassembled WGS sequence"/>
</dbReference>
<dbReference type="AlphaFoldDB" id="A0A4V3IP25"/>
<proteinExistence type="predicted"/>